<evidence type="ECO:0000313" key="2">
    <source>
        <dbReference type="Proteomes" id="UP000769528"/>
    </source>
</evidence>
<dbReference type="EMBL" id="JAEUBF010000550">
    <property type="protein sequence ID" value="KAH3677124.1"/>
    <property type="molecule type" value="Genomic_DNA"/>
</dbReference>
<sequence>MILVRLSSSDISDSSISGCTVKPRRVAWTFNSSIVIPLAELSLIVEALDTTRSSASVNSDSFIADDTVAEEKLACKVRDEGVSNETKSKPNNLALSATIAISGDSTFSTNESNSDFKTILNPAASAFSVKVSMVGLSSELFKN</sequence>
<keyword evidence="2" id="KW-1185">Reference proteome</keyword>
<dbReference type="AlphaFoldDB" id="A0A9P8PTH2"/>
<dbReference type="Proteomes" id="UP000769528">
    <property type="component" value="Unassembled WGS sequence"/>
</dbReference>
<accession>A0A9P8PTH2</accession>
<evidence type="ECO:0000313" key="1">
    <source>
        <dbReference type="EMBL" id="KAH3677124.1"/>
    </source>
</evidence>
<protein>
    <submittedName>
        <fullName evidence="1">Uncharacterized protein</fullName>
    </submittedName>
</protein>
<name>A0A9P8PTH2_9ASCO</name>
<organism evidence="1 2">
    <name type="scientific">Wickerhamomyces mucosus</name>
    <dbReference type="NCBI Taxonomy" id="1378264"/>
    <lineage>
        <taxon>Eukaryota</taxon>
        <taxon>Fungi</taxon>
        <taxon>Dikarya</taxon>
        <taxon>Ascomycota</taxon>
        <taxon>Saccharomycotina</taxon>
        <taxon>Saccharomycetes</taxon>
        <taxon>Phaffomycetales</taxon>
        <taxon>Wickerhamomycetaceae</taxon>
        <taxon>Wickerhamomyces</taxon>
    </lineage>
</organism>
<proteinExistence type="predicted"/>
<reference evidence="1" key="1">
    <citation type="journal article" date="2021" name="Open Biol.">
        <title>Shared evolutionary footprints suggest mitochondrial oxidative damage underlies multiple complex I losses in fungi.</title>
        <authorList>
            <person name="Schikora-Tamarit M.A."/>
            <person name="Marcet-Houben M."/>
            <person name="Nosek J."/>
            <person name="Gabaldon T."/>
        </authorList>
    </citation>
    <scope>NUCLEOTIDE SEQUENCE</scope>
    <source>
        <strain evidence="1">CBS6341</strain>
    </source>
</reference>
<comment type="caution">
    <text evidence="1">The sequence shown here is derived from an EMBL/GenBank/DDBJ whole genome shotgun (WGS) entry which is preliminary data.</text>
</comment>
<gene>
    <name evidence="1" type="ORF">WICMUC_001879</name>
</gene>
<reference evidence="1" key="2">
    <citation type="submission" date="2021-01" db="EMBL/GenBank/DDBJ databases">
        <authorList>
            <person name="Schikora-Tamarit M.A."/>
        </authorList>
    </citation>
    <scope>NUCLEOTIDE SEQUENCE</scope>
    <source>
        <strain evidence="1">CBS6341</strain>
    </source>
</reference>